<feature type="compositionally biased region" description="Low complexity" evidence="1">
    <location>
        <begin position="21"/>
        <end position="36"/>
    </location>
</feature>
<protein>
    <submittedName>
        <fullName evidence="2">Uncharacterized protein</fullName>
    </submittedName>
</protein>
<feature type="region of interest" description="Disordered" evidence="1">
    <location>
        <begin position="129"/>
        <end position="179"/>
    </location>
</feature>
<dbReference type="InterPro" id="IPR053019">
    <property type="entry name" value="GATA_zinc_finger"/>
</dbReference>
<feature type="compositionally biased region" description="Low complexity" evidence="1">
    <location>
        <begin position="45"/>
        <end position="64"/>
    </location>
</feature>
<name>A0A813J2M8_POLGL</name>
<evidence type="ECO:0000256" key="1">
    <source>
        <dbReference type="SAM" id="MobiDB-lite"/>
    </source>
</evidence>
<evidence type="ECO:0000313" key="2">
    <source>
        <dbReference type="EMBL" id="CAE8663611.1"/>
    </source>
</evidence>
<reference evidence="2" key="1">
    <citation type="submission" date="2021-02" db="EMBL/GenBank/DDBJ databases">
        <authorList>
            <person name="Dougan E. K."/>
            <person name="Rhodes N."/>
            <person name="Thang M."/>
            <person name="Chan C."/>
        </authorList>
    </citation>
    <scope>NUCLEOTIDE SEQUENCE</scope>
</reference>
<dbReference type="Proteomes" id="UP000626109">
    <property type="component" value="Unassembled WGS sequence"/>
</dbReference>
<organism evidence="2 3">
    <name type="scientific">Polarella glacialis</name>
    <name type="common">Dinoflagellate</name>
    <dbReference type="NCBI Taxonomy" id="89957"/>
    <lineage>
        <taxon>Eukaryota</taxon>
        <taxon>Sar</taxon>
        <taxon>Alveolata</taxon>
        <taxon>Dinophyceae</taxon>
        <taxon>Suessiales</taxon>
        <taxon>Suessiaceae</taxon>
        <taxon>Polarella</taxon>
    </lineage>
</organism>
<dbReference type="AlphaFoldDB" id="A0A813J2M8"/>
<gene>
    <name evidence="2" type="ORF">PGLA2088_LOCUS15311</name>
</gene>
<evidence type="ECO:0000313" key="3">
    <source>
        <dbReference type="Proteomes" id="UP000626109"/>
    </source>
</evidence>
<sequence length="229" mass="26211">MGINQRNVFKNIRLKHESNNNRDIINNNNKNNNNNNMEKLQQHGKTTTTTTTTTTKKNDNNKNNFKKSIVQLGVVQLSVDQLETIKWREREKKKKPCTCQRIGMGRLHLRSSGLLEIRQLSMRHLLKNNKQMNWGGGQSNQASKTSKRPTNNNNNNEKTTKNKEPKEKEAATAAEQNGTVSQRNVSVYSVAAHVFSKQPLLLECLAKDRTTRVVSLQHEWPVLKQLLTT</sequence>
<feature type="region of interest" description="Disordered" evidence="1">
    <location>
        <begin position="12"/>
        <end position="64"/>
    </location>
</feature>
<accession>A0A813J2M8</accession>
<comment type="caution">
    <text evidence="2">The sequence shown here is derived from an EMBL/GenBank/DDBJ whole genome shotgun (WGS) entry which is preliminary data.</text>
</comment>
<dbReference type="PANTHER" id="PTHR23353">
    <property type="entry name" value="RAB-GAP/TBC-RELATED"/>
    <property type="match status" value="1"/>
</dbReference>
<proteinExistence type="predicted"/>
<dbReference type="EMBL" id="CAJNNW010018863">
    <property type="protein sequence ID" value="CAE8663611.1"/>
    <property type="molecule type" value="Genomic_DNA"/>
</dbReference>
<feature type="compositionally biased region" description="Basic and acidic residues" evidence="1">
    <location>
        <begin position="158"/>
        <end position="170"/>
    </location>
</feature>